<evidence type="ECO:0000256" key="8">
    <source>
        <dbReference type="SAM" id="Phobius"/>
    </source>
</evidence>
<gene>
    <name evidence="9" type="ORF">P691DRAFT_96103</name>
</gene>
<evidence type="ECO:0000313" key="10">
    <source>
        <dbReference type="Proteomes" id="UP000807342"/>
    </source>
</evidence>
<dbReference type="Proteomes" id="UP000807342">
    <property type="component" value="Unassembled WGS sequence"/>
</dbReference>
<dbReference type="PANTHER" id="PTHR23514">
    <property type="entry name" value="BYPASS OF STOP CODON PROTEIN 6"/>
    <property type="match status" value="1"/>
</dbReference>
<dbReference type="EMBL" id="MU152444">
    <property type="protein sequence ID" value="KAF9440548.1"/>
    <property type="molecule type" value="Genomic_DNA"/>
</dbReference>
<keyword evidence="4 8" id="KW-0812">Transmembrane</keyword>
<evidence type="ECO:0000313" key="9">
    <source>
        <dbReference type="EMBL" id="KAF9440548.1"/>
    </source>
</evidence>
<dbReference type="OrthoDB" id="413079at2759"/>
<keyword evidence="5 8" id="KW-1133">Transmembrane helix</keyword>
<dbReference type="InterPro" id="IPR051788">
    <property type="entry name" value="MFS_Transporter"/>
</dbReference>
<reference evidence="9" key="1">
    <citation type="submission" date="2020-11" db="EMBL/GenBank/DDBJ databases">
        <authorList>
            <consortium name="DOE Joint Genome Institute"/>
            <person name="Ahrendt S."/>
            <person name="Riley R."/>
            <person name="Andreopoulos W."/>
            <person name="Labutti K."/>
            <person name="Pangilinan J."/>
            <person name="Ruiz-Duenas F.J."/>
            <person name="Barrasa J.M."/>
            <person name="Sanchez-Garcia M."/>
            <person name="Camarero S."/>
            <person name="Miyauchi S."/>
            <person name="Serrano A."/>
            <person name="Linde D."/>
            <person name="Babiker R."/>
            <person name="Drula E."/>
            <person name="Ayuso-Fernandez I."/>
            <person name="Pacheco R."/>
            <person name="Padilla G."/>
            <person name="Ferreira P."/>
            <person name="Barriuso J."/>
            <person name="Kellner H."/>
            <person name="Castanera R."/>
            <person name="Alfaro M."/>
            <person name="Ramirez L."/>
            <person name="Pisabarro A.G."/>
            <person name="Kuo A."/>
            <person name="Tritt A."/>
            <person name="Lipzen A."/>
            <person name="He G."/>
            <person name="Yan M."/>
            <person name="Ng V."/>
            <person name="Cullen D."/>
            <person name="Martin F."/>
            <person name="Rosso M.-N."/>
            <person name="Henrissat B."/>
            <person name="Hibbett D."/>
            <person name="Martinez A.T."/>
            <person name="Grigoriev I.V."/>
        </authorList>
    </citation>
    <scope>NUCLEOTIDE SEQUENCE</scope>
    <source>
        <strain evidence="9">MF-IS2</strain>
    </source>
</reference>
<evidence type="ECO:0000256" key="2">
    <source>
        <dbReference type="ARBA" id="ARBA00008335"/>
    </source>
</evidence>
<keyword evidence="6 8" id="KW-0472">Membrane</keyword>
<dbReference type="AlphaFoldDB" id="A0A9P5WX75"/>
<evidence type="ECO:0000256" key="4">
    <source>
        <dbReference type="ARBA" id="ARBA00022692"/>
    </source>
</evidence>
<feature type="compositionally biased region" description="Basic and acidic residues" evidence="7">
    <location>
        <begin position="54"/>
        <end position="64"/>
    </location>
</feature>
<feature type="non-terminal residue" evidence="9">
    <location>
        <position position="118"/>
    </location>
</feature>
<dbReference type="PANTHER" id="PTHR23514:SF3">
    <property type="entry name" value="BYPASS OF STOP CODON PROTEIN 6"/>
    <property type="match status" value="1"/>
</dbReference>
<feature type="transmembrane region" description="Helical" evidence="8">
    <location>
        <begin position="70"/>
        <end position="87"/>
    </location>
</feature>
<evidence type="ECO:0000256" key="7">
    <source>
        <dbReference type="SAM" id="MobiDB-lite"/>
    </source>
</evidence>
<organism evidence="9 10">
    <name type="scientific">Macrolepiota fuliginosa MF-IS2</name>
    <dbReference type="NCBI Taxonomy" id="1400762"/>
    <lineage>
        <taxon>Eukaryota</taxon>
        <taxon>Fungi</taxon>
        <taxon>Dikarya</taxon>
        <taxon>Basidiomycota</taxon>
        <taxon>Agaricomycotina</taxon>
        <taxon>Agaricomycetes</taxon>
        <taxon>Agaricomycetidae</taxon>
        <taxon>Agaricales</taxon>
        <taxon>Agaricineae</taxon>
        <taxon>Agaricaceae</taxon>
        <taxon>Macrolepiota</taxon>
    </lineage>
</organism>
<accession>A0A9P5WX75</accession>
<evidence type="ECO:0000256" key="5">
    <source>
        <dbReference type="ARBA" id="ARBA00022989"/>
    </source>
</evidence>
<protein>
    <submittedName>
        <fullName evidence="9">Uncharacterized protein</fullName>
    </submittedName>
</protein>
<feature type="transmembrane region" description="Helical" evidence="8">
    <location>
        <begin position="99"/>
        <end position="117"/>
    </location>
</feature>
<comment type="subcellular location">
    <subcellularLocation>
        <location evidence="1">Endomembrane system</location>
        <topology evidence="1">Multi-pass membrane protein</topology>
    </subcellularLocation>
</comment>
<sequence length="118" mass="12901">MEQEVLSHRKGNVKESIQMNDLSGEPVSKSHKGSSIAPALNKSGGTGETAIIGGDEHDTRTKKQKMTEKIQFSALCWTIFLAGWNDGTTGPLLPRIQEVYHVGFTIVSLIFISTCLVR</sequence>
<evidence type="ECO:0000256" key="3">
    <source>
        <dbReference type="ARBA" id="ARBA00022448"/>
    </source>
</evidence>
<evidence type="ECO:0000256" key="1">
    <source>
        <dbReference type="ARBA" id="ARBA00004127"/>
    </source>
</evidence>
<keyword evidence="10" id="KW-1185">Reference proteome</keyword>
<keyword evidence="3" id="KW-0813">Transport</keyword>
<evidence type="ECO:0000256" key="6">
    <source>
        <dbReference type="ARBA" id="ARBA00023136"/>
    </source>
</evidence>
<dbReference type="GO" id="GO:0016020">
    <property type="term" value="C:membrane"/>
    <property type="evidence" value="ECO:0007669"/>
    <property type="project" value="TreeGrafter"/>
</dbReference>
<proteinExistence type="inferred from homology"/>
<feature type="region of interest" description="Disordered" evidence="7">
    <location>
        <begin position="1"/>
        <end position="64"/>
    </location>
</feature>
<name>A0A9P5WX75_9AGAR</name>
<dbReference type="GO" id="GO:0012505">
    <property type="term" value="C:endomembrane system"/>
    <property type="evidence" value="ECO:0007669"/>
    <property type="project" value="UniProtKB-SubCell"/>
</dbReference>
<comment type="similarity">
    <text evidence="2">Belongs to the major facilitator superfamily.</text>
</comment>
<comment type="caution">
    <text evidence="9">The sequence shown here is derived from an EMBL/GenBank/DDBJ whole genome shotgun (WGS) entry which is preliminary data.</text>
</comment>